<dbReference type="CDD" id="cd00757">
    <property type="entry name" value="ThiF_MoeB_HesA_family"/>
    <property type="match status" value="1"/>
</dbReference>
<dbReference type="FunFam" id="3.40.50.720:FF:000080">
    <property type="entry name" value="Thiazole biosynthesis adenylyltransferase ThiF"/>
    <property type="match status" value="1"/>
</dbReference>
<dbReference type="EMBL" id="FWXI01000001">
    <property type="protein sequence ID" value="SMC32513.1"/>
    <property type="molecule type" value="Genomic_DNA"/>
</dbReference>
<evidence type="ECO:0000313" key="4">
    <source>
        <dbReference type="Proteomes" id="UP000192738"/>
    </source>
</evidence>
<gene>
    <name evidence="3" type="ORF">SAMN04488500_101113</name>
</gene>
<dbReference type="STRING" id="112901.SAMN04488500_101113"/>
<dbReference type="AlphaFoldDB" id="A0A1W1Y8N6"/>
<evidence type="ECO:0000259" key="2">
    <source>
        <dbReference type="Pfam" id="PF00899"/>
    </source>
</evidence>
<dbReference type="InterPro" id="IPR035985">
    <property type="entry name" value="Ubiquitin-activating_enz"/>
</dbReference>
<keyword evidence="4" id="KW-1185">Reference proteome</keyword>
<dbReference type="Proteomes" id="UP000192738">
    <property type="component" value="Unassembled WGS sequence"/>
</dbReference>
<dbReference type="GO" id="GO:0005829">
    <property type="term" value="C:cytosol"/>
    <property type="evidence" value="ECO:0007669"/>
    <property type="project" value="TreeGrafter"/>
</dbReference>
<evidence type="ECO:0000256" key="1">
    <source>
        <dbReference type="ARBA" id="ARBA00009919"/>
    </source>
</evidence>
<dbReference type="GO" id="GO:0008146">
    <property type="term" value="F:sulfotransferase activity"/>
    <property type="evidence" value="ECO:0007669"/>
    <property type="project" value="TreeGrafter"/>
</dbReference>
<dbReference type="PANTHER" id="PTHR10953">
    <property type="entry name" value="UBIQUITIN-ACTIVATING ENZYME E1"/>
    <property type="match status" value="1"/>
</dbReference>
<dbReference type="PANTHER" id="PTHR10953:SF102">
    <property type="entry name" value="ADENYLYLTRANSFERASE AND SULFURTRANSFERASE MOCS3"/>
    <property type="match status" value="1"/>
</dbReference>
<dbReference type="InterPro" id="IPR000594">
    <property type="entry name" value="ThiF_NAD_FAD-bd"/>
</dbReference>
<proteinExistence type="inferred from homology"/>
<keyword evidence="3" id="KW-0548">Nucleotidyltransferase</keyword>
<accession>A0A1W1Y8N6</accession>
<dbReference type="Pfam" id="PF00899">
    <property type="entry name" value="ThiF"/>
    <property type="match status" value="1"/>
</dbReference>
<name>A0A1W1Y8N6_9FIRM</name>
<keyword evidence="3" id="KW-0808">Transferase</keyword>
<dbReference type="GO" id="GO:0016779">
    <property type="term" value="F:nucleotidyltransferase activity"/>
    <property type="evidence" value="ECO:0007669"/>
    <property type="project" value="UniProtKB-KW"/>
</dbReference>
<dbReference type="SUPFAM" id="SSF69572">
    <property type="entry name" value="Activating enzymes of the ubiquitin-like proteins"/>
    <property type="match status" value="2"/>
</dbReference>
<organism evidence="3 4">
    <name type="scientific">Sporomusa malonica</name>
    <dbReference type="NCBI Taxonomy" id="112901"/>
    <lineage>
        <taxon>Bacteria</taxon>
        <taxon>Bacillati</taxon>
        <taxon>Bacillota</taxon>
        <taxon>Negativicutes</taxon>
        <taxon>Selenomonadales</taxon>
        <taxon>Sporomusaceae</taxon>
        <taxon>Sporomusa</taxon>
    </lineage>
</organism>
<dbReference type="OrthoDB" id="9804286at2"/>
<feature type="domain" description="THIF-type NAD/FAD binding fold" evidence="2">
    <location>
        <begin position="230"/>
        <end position="450"/>
    </location>
</feature>
<dbReference type="GO" id="GO:0004792">
    <property type="term" value="F:thiosulfate-cyanide sulfurtransferase activity"/>
    <property type="evidence" value="ECO:0007669"/>
    <property type="project" value="TreeGrafter"/>
</dbReference>
<dbReference type="RefSeq" id="WP_139796111.1">
    <property type="nucleotide sequence ID" value="NZ_CP155572.1"/>
</dbReference>
<evidence type="ECO:0000313" key="3">
    <source>
        <dbReference type="EMBL" id="SMC32513.1"/>
    </source>
</evidence>
<reference evidence="3 4" key="1">
    <citation type="submission" date="2017-04" db="EMBL/GenBank/DDBJ databases">
        <authorList>
            <person name="Afonso C.L."/>
            <person name="Miller P.J."/>
            <person name="Scott M.A."/>
            <person name="Spackman E."/>
            <person name="Goraichik I."/>
            <person name="Dimitrov K.M."/>
            <person name="Suarez D.L."/>
            <person name="Swayne D.E."/>
        </authorList>
    </citation>
    <scope>NUCLEOTIDE SEQUENCE [LARGE SCALE GENOMIC DNA]</scope>
    <source>
        <strain evidence="3 4">DSM 5090</strain>
    </source>
</reference>
<dbReference type="Gene3D" id="3.40.50.720">
    <property type="entry name" value="NAD(P)-binding Rossmann-like Domain"/>
    <property type="match status" value="1"/>
</dbReference>
<dbReference type="GO" id="GO:0008641">
    <property type="term" value="F:ubiquitin-like modifier activating enzyme activity"/>
    <property type="evidence" value="ECO:0007669"/>
    <property type="project" value="InterPro"/>
</dbReference>
<sequence length="477" mass="51505">MILAREQINRYLRHIIMPEISGPGQKKLLETTVFVCGENINAAAPAIYYLAASGIGCINCHFETPEGFDRLAASIRDLNSDVSIALAGSKDSEIRIFLGRPEFIIKQSDNIAEGFVPSIIALQNGWKGGIEVFRDLAAARSFLAVLSAGRQPVDVCPKDNLIKNGVFSSCFSGALCAMEVVKLVLAIGETADDLLYFNLLSMDFIKASQEDSARKIVELCTLKPEECQETRLEQGKVLIVGTGGLGSPAAYALASAGIGTIGLVDYDTVEISNLNRQILHTVSRIGMPKVESAAIFLKSLNPELTVNVYNTSLTKENVFDILEGYDVVIVAVDNFPARFLLNDACFFAGKPMIDAGVIRFDGTSMTIISKEIGPCYRCTLPDIPTSGKIPSCAETGVLGPLPGIMGFIQSAEAAKLLSSQGQLLSDRVVYFDGLFSSFHTLRLNKDDNCALCGTNPTIHELQKYDFVCADAGDQETQ</sequence>
<comment type="similarity">
    <text evidence="1">Belongs to the HesA/MoeB/ThiF family.</text>
</comment>
<dbReference type="InterPro" id="IPR045886">
    <property type="entry name" value="ThiF/MoeB/HesA"/>
</dbReference>
<protein>
    <submittedName>
        <fullName evidence="3">Molybdopterin or thiamine biosynthesis adenylyltransferase</fullName>
    </submittedName>
</protein>